<keyword evidence="8" id="KW-0862">Zinc</keyword>
<feature type="region of interest" description="Disordered" evidence="13">
    <location>
        <begin position="271"/>
        <end position="299"/>
    </location>
</feature>
<dbReference type="NCBIfam" id="TIGR00592">
    <property type="entry name" value="pol2"/>
    <property type="match status" value="1"/>
</dbReference>
<dbReference type="PANTHER" id="PTHR45861">
    <property type="entry name" value="DNA POLYMERASE ALPHA CATALYTIC SUBUNIT"/>
    <property type="match status" value="1"/>
</dbReference>
<reference evidence="18 19" key="1">
    <citation type="submission" date="2024-08" db="EMBL/GenBank/DDBJ databases">
        <authorList>
            <person name="Cucini C."/>
            <person name="Frati F."/>
        </authorList>
    </citation>
    <scope>NUCLEOTIDE SEQUENCE [LARGE SCALE GENOMIC DNA]</scope>
</reference>
<feature type="domain" description="DNA polymerase alpha catalytic subunit N-terminal" evidence="17">
    <location>
        <begin position="32"/>
        <end position="91"/>
    </location>
</feature>
<dbReference type="PROSITE" id="PS00116">
    <property type="entry name" value="DNA_POLYMERASE_B"/>
    <property type="match status" value="1"/>
</dbReference>
<dbReference type="Pfam" id="PF00136">
    <property type="entry name" value="DNA_pol_B"/>
    <property type="match status" value="1"/>
</dbReference>
<evidence type="ECO:0000259" key="14">
    <source>
        <dbReference type="Pfam" id="PF00136"/>
    </source>
</evidence>
<keyword evidence="19" id="KW-1185">Reference proteome</keyword>
<feature type="compositionally biased region" description="Polar residues" evidence="13">
    <location>
        <begin position="276"/>
        <end position="288"/>
    </location>
</feature>
<gene>
    <name evidence="18" type="ORF">ODALV1_LOCUS18292</name>
</gene>
<feature type="region of interest" description="Disordered" evidence="13">
    <location>
        <begin position="101"/>
        <end position="158"/>
    </location>
</feature>
<dbReference type="Pfam" id="PF12254">
    <property type="entry name" value="DNA_pol_alpha_N"/>
    <property type="match status" value="1"/>
</dbReference>
<sequence>MSDDDTTAEAETLAKSRGRRSKNDKTGRAAALERLKGLRGSKNKYEVSEVKNVYDVVDEDTYAERVNNRLKDDWIVDDGTGYCENGLELFDEDLADDDDVWRAGSKKGREPKKKKQTKEEKETAKAGFQSVRDMLTSMPQKRKRQENGDKASAEEMKDDDLLGDLMQELHEEKKAKIAPSSSKFIELTRANEKMLESSRIKETPFASSSKVIAKRKFQAFTVSEKPAEVKAEPIDTIDDSFDDDPFTVGFPEDDDLVLETTNASEKEVVAVKPGNDASNKSDGSSGIQSHGKPVNGMSSVKESIKTATPKVEFNVNSIDSFQSYVKVEANANPITDASDSGLSFMISKNSEGEKLLNFYWLDICEEPRNPGHLYVFGKVQVSSQNYASCCIILKNVQRITYLLPKEKDNEGKEVVFVDVFNEFNDEVAPRFKINQFKSRKIDKKYCFGLADVPSYSEYLEVRYSGTLPPLPEDLQGNTFSKVFGSASPLLENFLLEKQIKGPSWLQVTSPHQVESGQQHSWCKFEFVCEVGDLSIHPEKDKKQAPPLVVVSLNVQTVPDAESKKDVIVGVGVAVNRKLEINAAQNTEGLFHDHFILLNKPPGCVWPFDLDKYTNKHTIKLDSERSMLSLLLAKLQQIDADAYIGHDLNLDLLLFHLVSHKVGNWSRVGRLKRSSHLQKSGKMLETKSLVAGRLACDVKISAMELIRARSYDLASLASQVLGMKEDAVASYAGQELRMFFESSEGIRHFIGWTMEQCLINIKLVNQLQVLPLALQITAIAGNTLSRTLMGGRSERNEFLLLHAFYTKGYIVPDKLQWAAKKFKREAEEAKESDKKGKSSGPSYVGGLVLDPKKGFYDNFIVLMDFNSLYPSIIQEFNVCFTTSFSEESSSDSQKGVLPEEIRKLVESRKQVKRLMQADNLSPHLKAQYDIRQKALKLTANSMYGCLGFRNSRFYAKELAAYITGKGREILLKTKDMVEKMGFEVIYGDTDSLMINSNSQEIQKVYQIGNKIKSEINRQYKLLELEIDGIFRFLLLLKKKKYAALVYNQKSNGVVETTLELKGLDMVRRDWAPIAGQTAKLILDEIMTEQALDDKIFKAVKILNDVASELRTGNVPLKDLLITKQLAKNPDEYKDSQGLYHVQVALRMNKSGKLPKKFKNGDTVSYVFCNDGLAHHLIEVGTAVKKEVKSEASVSTTENETPVKVETEEILQPDPLYYLSQQLHPVVSRICEPIPGLDAARIAECLGMDPSSYKRRRLVEESHDDKYLGEETETEKYRECERFIFRCANKDCLQEILFDSPFSGSGSDIDFSLLKACSRCSKSPLSYVNHICNTLTLFIRKVIMKYYKNTFICEDPSCSNSDRRVPIKLFKGYPPCRCKQALMYKDYVDAQLHKQLSYLYYLFDVSKHTDNLVQNEKDIINRLQKTDLGERAKRACSMLSNVVHKSLSHSAYSEINLGQLFGDVMPQRRS</sequence>
<dbReference type="InterPro" id="IPR006134">
    <property type="entry name" value="DNA-dir_DNA_pol_B_multi_dom"/>
</dbReference>
<dbReference type="PANTHER" id="PTHR45861:SF1">
    <property type="entry name" value="DNA POLYMERASE ALPHA CATALYTIC SUBUNIT"/>
    <property type="match status" value="1"/>
</dbReference>
<dbReference type="InterPro" id="IPR045846">
    <property type="entry name" value="POLBc_alpha"/>
</dbReference>
<keyword evidence="4 12" id="KW-0548">Nucleotidyltransferase</keyword>
<dbReference type="InterPro" id="IPR012337">
    <property type="entry name" value="RNaseH-like_sf"/>
</dbReference>
<evidence type="ECO:0000259" key="15">
    <source>
        <dbReference type="Pfam" id="PF03104"/>
    </source>
</evidence>
<name>A0ABP1R415_9HEXA</name>
<dbReference type="SUPFAM" id="SSF56672">
    <property type="entry name" value="DNA/RNA polymerases"/>
    <property type="match status" value="1"/>
</dbReference>
<evidence type="ECO:0000256" key="8">
    <source>
        <dbReference type="ARBA" id="ARBA00022833"/>
    </source>
</evidence>
<keyword evidence="7" id="KW-0863">Zinc-finger</keyword>
<proteinExistence type="inferred from homology"/>
<keyword evidence="10 12" id="KW-0238">DNA-binding</keyword>
<evidence type="ECO:0000313" key="19">
    <source>
        <dbReference type="Proteomes" id="UP001642540"/>
    </source>
</evidence>
<dbReference type="InterPro" id="IPR006172">
    <property type="entry name" value="DNA-dir_DNA_pol_B"/>
</dbReference>
<evidence type="ECO:0000256" key="12">
    <source>
        <dbReference type="RuleBase" id="RU000442"/>
    </source>
</evidence>
<dbReference type="EMBL" id="CAXLJM020000057">
    <property type="protein sequence ID" value="CAL8118832.1"/>
    <property type="molecule type" value="Genomic_DNA"/>
</dbReference>
<dbReference type="InterPro" id="IPR038256">
    <property type="entry name" value="Pol_alpha_znc_sf"/>
</dbReference>
<evidence type="ECO:0000256" key="2">
    <source>
        <dbReference type="ARBA" id="ARBA00005755"/>
    </source>
</evidence>
<keyword evidence="6" id="KW-0479">Metal-binding</keyword>
<keyword evidence="5 12" id="KW-0235">DNA replication</keyword>
<dbReference type="Gene3D" id="1.10.287.690">
    <property type="entry name" value="Helix hairpin bin"/>
    <property type="match status" value="1"/>
</dbReference>
<dbReference type="EC" id="2.7.7.7" evidence="12"/>
<dbReference type="InterPro" id="IPR017964">
    <property type="entry name" value="DNA-dir_DNA_pol_B_CS"/>
</dbReference>
<evidence type="ECO:0000256" key="4">
    <source>
        <dbReference type="ARBA" id="ARBA00022695"/>
    </source>
</evidence>
<comment type="subcellular location">
    <subcellularLocation>
        <location evidence="1">Nucleus</location>
    </subcellularLocation>
</comment>
<evidence type="ECO:0000256" key="1">
    <source>
        <dbReference type="ARBA" id="ARBA00004123"/>
    </source>
</evidence>
<dbReference type="Pfam" id="PF03104">
    <property type="entry name" value="DNA_pol_B_exo1"/>
    <property type="match status" value="1"/>
</dbReference>
<evidence type="ECO:0000256" key="13">
    <source>
        <dbReference type="SAM" id="MobiDB-lite"/>
    </source>
</evidence>
<organism evidence="18 19">
    <name type="scientific">Orchesella dallaii</name>
    <dbReference type="NCBI Taxonomy" id="48710"/>
    <lineage>
        <taxon>Eukaryota</taxon>
        <taxon>Metazoa</taxon>
        <taxon>Ecdysozoa</taxon>
        <taxon>Arthropoda</taxon>
        <taxon>Hexapoda</taxon>
        <taxon>Collembola</taxon>
        <taxon>Entomobryomorpha</taxon>
        <taxon>Entomobryoidea</taxon>
        <taxon>Orchesellidae</taxon>
        <taxon>Orchesellinae</taxon>
        <taxon>Orchesella</taxon>
    </lineage>
</organism>
<evidence type="ECO:0000259" key="16">
    <source>
        <dbReference type="Pfam" id="PF08996"/>
    </source>
</evidence>
<dbReference type="Proteomes" id="UP001642540">
    <property type="component" value="Unassembled WGS sequence"/>
</dbReference>
<dbReference type="Gene3D" id="1.10.3200.20">
    <property type="entry name" value="DNA Polymerase alpha, zinc finger"/>
    <property type="match status" value="1"/>
</dbReference>
<feature type="domain" description="DNA-directed DNA polymerase family B exonuclease" evidence="15">
    <location>
        <begin position="481"/>
        <end position="714"/>
    </location>
</feature>
<dbReference type="Gene3D" id="2.40.50.730">
    <property type="match status" value="1"/>
</dbReference>
<dbReference type="Gene3D" id="3.90.1600.10">
    <property type="entry name" value="Palm domain of DNA polymerase"/>
    <property type="match status" value="1"/>
</dbReference>
<dbReference type="PRINTS" id="PR00106">
    <property type="entry name" value="DNAPOLB"/>
</dbReference>
<dbReference type="InterPro" id="IPR042087">
    <property type="entry name" value="DNA_pol_B_thumb"/>
</dbReference>
<dbReference type="InterPro" id="IPR036397">
    <property type="entry name" value="RNaseH_sf"/>
</dbReference>
<dbReference type="InterPro" id="IPR015088">
    <property type="entry name" value="Znf_DNA-dir_DNA_pol_B_alpha"/>
</dbReference>
<dbReference type="SUPFAM" id="SSF53098">
    <property type="entry name" value="Ribonuclease H-like"/>
    <property type="match status" value="1"/>
</dbReference>
<keyword evidence="3 12" id="KW-0808">Transferase</keyword>
<evidence type="ECO:0000256" key="5">
    <source>
        <dbReference type="ARBA" id="ARBA00022705"/>
    </source>
</evidence>
<dbReference type="Gene3D" id="1.10.132.60">
    <property type="entry name" value="DNA polymerase family B, C-terminal domain"/>
    <property type="match status" value="1"/>
</dbReference>
<evidence type="ECO:0000256" key="6">
    <source>
        <dbReference type="ARBA" id="ARBA00022723"/>
    </source>
</evidence>
<evidence type="ECO:0000256" key="7">
    <source>
        <dbReference type="ARBA" id="ARBA00022771"/>
    </source>
</evidence>
<feature type="compositionally biased region" description="Basic residues" evidence="13">
    <location>
        <begin position="104"/>
        <end position="116"/>
    </location>
</feature>
<dbReference type="InterPro" id="IPR043502">
    <property type="entry name" value="DNA/RNA_pol_sf"/>
</dbReference>
<evidence type="ECO:0000313" key="18">
    <source>
        <dbReference type="EMBL" id="CAL8118832.1"/>
    </source>
</evidence>
<feature type="region of interest" description="Disordered" evidence="13">
    <location>
        <begin position="1"/>
        <end position="28"/>
    </location>
</feature>
<dbReference type="Gene3D" id="3.30.420.10">
    <property type="entry name" value="Ribonuclease H-like superfamily/Ribonuclease H"/>
    <property type="match status" value="1"/>
</dbReference>
<keyword evidence="11" id="KW-0539">Nucleus</keyword>
<evidence type="ECO:0000256" key="11">
    <source>
        <dbReference type="ARBA" id="ARBA00023242"/>
    </source>
</evidence>
<dbReference type="Gene3D" id="6.10.10.100">
    <property type="match status" value="1"/>
</dbReference>
<evidence type="ECO:0000256" key="10">
    <source>
        <dbReference type="ARBA" id="ARBA00023125"/>
    </source>
</evidence>
<dbReference type="Pfam" id="PF08996">
    <property type="entry name" value="zf-DNA_Pol"/>
    <property type="match status" value="1"/>
</dbReference>
<accession>A0ABP1R415</accession>
<dbReference type="CDD" id="cd05532">
    <property type="entry name" value="POLBc_alpha"/>
    <property type="match status" value="1"/>
</dbReference>
<comment type="catalytic activity">
    <reaction evidence="12">
        <text>DNA(n) + a 2'-deoxyribonucleoside 5'-triphosphate = DNA(n+1) + diphosphate</text>
        <dbReference type="Rhea" id="RHEA:22508"/>
        <dbReference type="Rhea" id="RHEA-COMP:17339"/>
        <dbReference type="Rhea" id="RHEA-COMP:17340"/>
        <dbReference type="ChEBI" id="CHEBI:33019"/>
        <dbReference type="ChEBI" id="CHEBI:61560"/>
        <dbReference type="ChEBI" id="CHEBI:173112"/>
        <dbReference type="EC" id="2.7.7.7"/>
    </reaction>
</comment>
<feature type="domain" description="Zinc finger DNA-directed DNA polymerase family B alpha" evidence="16">
    <location>
        <begin position="1270"/>
        <end position="1459"/>
    </location>
</feature>
<dbReference type="SMART" id="SM00486">
    <property type="entry name" value="POLBc"/>
    <property type="match status" value="1"/>
</dbReference>
<feature type="domain" description="DNA-directed DNA polymerase family B multifunctional" evidence="14">
    <location>
        <begin position="888"/>
        <end position="1232"/>
    </location>
</feature>
<evidence type="ECO:0000259" key="17">
    <source>
        <dbReference type="Pfam" id="PF12254"/>
    </source>
</evidence>
<comment type="similarity">
    <text evidence="2 12">Belongs to the DNA polymerase type-B family.</text>
</comment>
<feature type="compositionally biased region" description="Basic and acidic residues" evidence="13">
    <location>
        <begin position="145"/>
        <end position="155"/>
    </location>
</feature>
<comment type="caution">
    <text evidence="18">The sequence shown here is derived from an EMBL/GenBank/DDBJ whole genome shotgun (WGS) entry which is preliminary data.</text>
</comment>
<evidence type="ECO:0000256" key="3">
    <source>
        <dbReference type="ARBA" id="ARBA00022679"/>
    </source>
</evidence>
<keyword evidence="9 12" id="KW-0239">DNA-directed DNA polymerase</keyword>
<dbReference type="InterPro" id="IPR023211">
    <property type="entry name" value="DNA_pol_palm_dom_sf"/>
</dbReference>
<evidence type="ECO:0000256" key="9">
    <source>
        <dbReference type="ARBA" id="ARBA00022932"/>
    </source>
</evidence>
<dbReference type="Gene3D" id="3.30.70.2820">
    <property type="match status" value="1"/>
</dbReference>
<dbReference type="InterPro" id="IPR006133">
    <property type="entry name" value="DNA-dir_DNA_pol_B_exonuc"/>
</dbReference>
<protein>
    <recommendedName>
        <fullName evidence="12">DNA polymerase</fullName>
        <ecNumber evidence="12">2.7.7.7</ecNumber>
    </recommendedName>
</protein>
<dbReference type="InterPro" id="IPR024647">
    <property type="entry name" value="DNA_pol_a_cat_su_N"/>
</dbReference>